<accession>A0ABU1WCS5</accession>
<name>A0ABU1WCS5_9GAMM</name>
<keyword evidence="2" id="KW-1185">Reference proteome</keyword>
<protein>
    <submittedName>
        <fullName evidence="1">Uncharacterized protein</fullName>
    </submittedName>
</protein>
<dbReference type="RefSeq" id="WP_310062949.1">
    <property type="nucleotide sequence ID" value="NZ_JAVDVY010000002.1"/>
</dbReference>
<dbReference type="Proteomes" id="UP001251524">
    <property type="component" value="Unassembled WGS sequence"/>
</dbReference>
<evidence type="ECO:0000313" key="1">
    <source>
        <dbReference type="EMBL" id="MDR7135337.1"/>
    </source>
</evidence>
<dbReference type="EMBL" id="JAVDVY010000002">
    <property type="protein sequence ID" value="MDR7135337.1"/>
    <property type="molecule type" value="Genomic_DNA"/>
</dbReference>
<comment type="caution">
    <text evidence="1">The sequence shown here is derived from an EMBL/GenBank/DDBJ whole genome shotgun (WGS) entry which is preliminary data.</text>
</comment>
<gene>
    <name evidence="1" type="ORF">J2X06_002546</name>
</gene>
<organism evidence="1 2">
    <name type="scientific">Lysobacter niastensis</name>
    <dbReference type="NCBI Taxonomy" id="380629"/>
    <lineage>
        <taxon>Bacteria</taxon>
        <taxon>Pseudomonadati</taxon>
        <taxon>Pseudomonadota</taxon>
        <taxon>Gammaproteobacteria</taxon>
        <taxon>Lysobacterales</taxon>
        <taxon>Lysobacteraceae</taxon>
        <taxon>Lysobacter</taxon>
    </lineage>
</organism>
<proteinExistence type="predicted"/>
<evidence type="ECO:0000313" key="2">
    <source>
        <dbReference type="Proteomes" id="UP001251524"/>
    </source>
</evidence>
<sequence>MSNVLSRWVAPVVLAAGFGVAGLSPAQVRAAEGDDLVRVMVDVADVIFQSGNPYYRYGNGYGYDNRLTVVPDRYGRPVYYRVVPRYQSGPPYGNAYGYYQNRPVRNGHCNKHGKCKVEYYDSRYDRRYYGYDRYDRDDRYYQHDTRFGYGDRYWDNYRRHDRDDD</sequence>
<reference evidence="1 2" key="1">
    <citation type="submission" date="2023-07" db="EMBL/GenBank/DDBJ databases">
        <title>Sorghum-associated microbial communities from plants grown in Nebraska, USA.</title>
        <authorList>
            <person name="Schachtman D."/>
        </authorList>
    </citation>
    <scope>NUCLEOTIDE SEQUENCE [LARGE SCALE GENOMIC DNA]</scope>
    <source>
        <strain evidence="1 2">BE198</strain>
    </source>
</reference>